<evidence type="ECO:0000313" key="12">
    <source>
        <dbReference type="Proteomes" id="UP001324993"/>
    </source>
</evidence>
<keyword evidence="6" id="KW-0949">S-adenosyl-L-methionine</keyword>
<feature type="domain" description="Cobalamin biosynthesis central region" evidence="10">
    <location>
        <begin position="418"/>
        <end position="485"/>
    </location>
</feature>
<organism evidence="11 12">
    <name type="scientific">Coraliomargarita algicola</name>
    <dbReference type="NCBI Taxonomy" id="3092156"/>
    <lineage>
        <taxon>Bacteria</taxon>
        <taxon>Pseudomonadati</taxon>
        <taxon>Verrucomicrobiota</taxon>
        <taxon>Opitutia</taxon>
        <taxon>Puniceicoccales</taxon>
        <taxon>Coraliomargaritaceae</taxon>
        <taxon>Coraliomargarita</taxon>
    </lineage>
</organism>
<evidence type="ECO:0000256" key="3">
    <source>
        <dbReference type="ARBA" id="ARBA00022573"/>
    </source>
</evidence>
<dbReference type="CDD" id="cd11641">
    <property type="entry name" value="Precorrin-4_C11-MT"/>
    <property type="match status" value="1"/>
</dbReference>
<dbReference type="Pfam" id="PF11760">
    <property type="entry name" value="CbiG_N"/>
    <property type="match status" value="1"/>
</dbReference>
<evidence type="ECO:0000256" key="2">
    <source>
        <dbReference type="ARBA" id="ARBA00005879"/>
    </source>
</evidence>
<dbReference type="EMBL" id="CP138858">
    <property type="protein sequence ID" value="WPJ94623.1"/>
    <property type="molecule type" value="Genomic_DNA"/>
</dbReference>
<keyword evidence="4 11" id="KW-0489">Methyltransferase</keyword>
<dbReference type="NCBIfam" id="TIGR01466">
    <property type="entry name" value="cobJ_cbiH"/>
    <property type="match status" value="1"/>
</dbReference>
<dbReference type="NCBIfam" id="TIGR01465">
    <property type="entry name" value="cobM_cbiF"/>
    <property type="match status" value="1"/>
</dbReference>
<dbReference type="Gene3D" id="3.40.50.11220">
    <property type="match status" value="1"/>
</dbReference>
<accession>A0ABZ0RGH1</accession>
<dbReference type="InterPro" id="IPR000878">
    <property type="entry name" value="4pyrrol_Mease"/>
</dbReference>
<evidence type="ECO:0000259" key="10">
    <source>
        <dbReference type="Pfam" id="PF11761"/>
    </source>
</evidence>
<dbReference type="Pfam" id="PF11761">
    <property type="entry name" value="CbiG_mid"/>
    <property type="match status" value="1"/>
</dbReference>
<proteinExistence type="inferred from homology"/>
<dbReference type="Proteomes" id="UP001324993">
    <property type="component" value="Chromosome"/>
</dbReference>
<evidence type="ECO:0000259" key="9">
    <source>
        <dbReference type="Pfam" id="PF11760"/>
    </source>
</evidence>
<dbReference type="SUPFAM" id="SSF159664">
    <property type="entry name" value="CobE/GbiG C-terminal domain-like"/>
    <property type="match status" value="1"/>
</dbReference>
<dbReference type="PANTHER" id="PTHR47036">
    <property type="entry name" value="COBALT-FACTOR III C(17)-METHYLTRANSFERASE-RELATED"/>
    <property type="match status" value="1"/>
</dbReference>
<dbReference type="GO" id="GO:0032259">
    <property type="term" value="P:methylation"/>
    <property type="evidence" value="ECO:0007669"/>
    <property type="project" value="UniProtKB-KW"/>
</dbReference>
<dbReference type="GO" id="GO:0046026">
    <property type="term" value="F:precorrin-4 C11-methyltransferase activity"/>
    <property type="evidence" value="ECO:0007669"/>
    <property type="project" value="UniProtKB-EC"/>
</dbReference>
<feature type="domain" description="Tetrapyrrole methylase" evidence="7">
    <location>
        <begin position="639"/>
        <end position="846"/>
    </location>
</feature>
<dbReference type="SUPFAM" id="SSF53790">
    <property type="entry name" value="Tetrapyrrole methylase"/>
    <property type="match status" value="2"/>
</dbReference>
<evidence type="ECO:0000313" key="11">
    <source>
        <dbReference type="EMBL" id="WPJ94623.1"/>
    </source>
</evidence>
<dbReference type="Gene3D" id="3.30.950.10">
    <property type="entry name" value="Methyltransferase, Cobalt-precorrin-4 Transmethylase, Domain 2"/>
    <property type="match status" value="2"/>
</dbReference>
<dbReference type="InterPro" id="IPR014777">
    <property type="entry name" value="4pyrrole_Mease_sub1"/>
</dbReference>
<evidence type="ECO:0000256" key="6">
    <source>
        <dbReference type="ARBA" id="ARBA00022691"/>
    </source>
</evidence>
<dbReference type="InterPro" id="IPR006362">
    <property type="entry name" value="Cbl_synth_CobM/CibF"/>
</dbReference>
<name>A0ABZ0RGH1_9BACT</name>
<protein>
    <submittedName>
        <fullName evidence="11">Precorrin-4 C(11)-methyltransferase</fullName>
        <ecNumber evidence="11">2.1.1.133</ecNumber>
    </submittedName>
</protein>
<dbReference type="Gene3D" id="3.30.420.180">
    <property type="entry name" value="CobE/GbiG C-terminal domain"/>
    <property type="match status" value="1"/>
</dbReference>
<dbReference type="InterPro" id="IPR038029">
    <property type="entry name" value="GbiG_N_sf"/>
</dbReference>
<dbReference type="CDD" id="cd11646">
    <property type="entry name" value="Precorrin_3B_C17_MT"/>
    <property type="match status" value="1"/>
</dbReference>
<evidence type="ECO:0000259" key="8">
    <source>
        <dbReference type="Pfam" id="PF01890"/>
    </source>
</evidence>
<evidence type="ECO:0000256" key="1">
    <source>
        <dbReference type="ARBA" id="ARBA00004953"/>
    </source>
</evidence>
<dbReference type="RefSeq" id="WP_319831539.1">
    <property type="nucleotide sequence ID" value="NZ_CP138858.1"/>
</dbReference>
<evidence type="ECO:0000259" key="7">
    <source>
        <dbReference type="Pfam" id="PF00590"/>
    </source>
</evidence>
<dbReference type="InterPro" id="IPR014776">
    <property type="entry name" value="4pyrrole_Mease_sub2"/>
</dbReference>
<dbReference type="InterPro" id="IPR021744">
    <property type="entry name" value="CbiG_N"/>
</dbReference>
<gene>
    <name evidence="11" type="primary">cobM</name>
    <name evidence="11" type="ORF">SH580_14400</name>
</gene>
<sequence>MKPGIVTFAGAGPGAPDLLTVRAHAAIADADVIVYAGSLVSPEVLSHAKATCVRHDSAGLDLDATTEILVKAARAGLRVLRLHTGDPSIYGATAEQMRRLDAAGIHYATIPGVSAAFAAAAALNAELTQPGITQTVMISRRAGRTPVPEREAIAGLAKHGTSLALYLSVSDMPGLVAELLQAGAYTKETAAAVVYRASWPDEKLVRGRLGDIAEKVRAAGITRQALILVGDALGGQGDDSLLYDSSFSHGYRAASTKPAAVKPEPVLTECEPLVRFGGRVAVYGLTGEGVARAQGLADMLDATAFVSEKHAPAAVDLLANVQCFAPEDLGALVAAQWSAFDAHVFVMATGIVVRKIAELLQSKEVDPAVVVMDEKAGFAQSLVGGHLGGANRLVGDIARLTGAQAVVSTGTDTQGLLAFDELAAQQGWRIENRDGIVALNAALLEGKSIGLLGFSSKEAAGYADVEHVRCYENLDTAEAAELLVCLDAPVGDDPRTCLQLSRLPLVVGVGCKRGVSAERIEAAIRRGCLRYGIDPARIQQLASVDVKADEVGLLEVAKTHAWETHFFAAAELEQQVVPNPSAFVSKNVATPSVAEAAVRVCGRGRLLTPKQKDDGVTVAIGTVGSLSAAADAKPQRGIIYAIGLGPGTRAGMTEEARQAIRGADKVVGYTTYCRQVRWLTQGRQVYSTGMRSEIERCDAAVRMAAEGQSVALICSGDSGIYGMAGLILERVEALGEAQVDVEVIAGVTSSSSAAAAVGAPLMNDFATISLSDLLTPREWIKKRVNAVAEAGLVCTLYNPRSRKRRELLDEVLATFAKHRGDGVPVALVRDAGRPKQWKWVGPLKDLPIDEIGMTTMLIIGNEQTRMIHGHMVTQRGYQKKEAF</sequence>
<dbReference type="InterPro" id="IPR051810">
    <property type="entry name" value="Precorrin_MeTrfase"/>
</dbReference>
<dbReference type="Pfam" id="PF00590">
    <property type="entry name" value="TP_methylase"/>
    <property type="match status" value="2"/>
</dbReference>
<dbReference type="InterPro" id="IPR035996">
    <property type="entry name" value="4pyrrol_Methylase_sf"/>
</dbReference>
<comment type="pathway">
    <text evidence="1">Cofactor biosynthesis; adenosylcobalamin biosynthesis.</text>
</comment>
<dbReference type="PANTHER" id="PTHR47036:SF1">
    <property type="entry name" value="COBALT-FACTOR III C(17)-METHYLTRANSFERASE-RELATED"/>
    <property type="match status" value="1"/>
</dbReference>
<feature type="domain" description="Cobalamin synthesis G N-terminal" evidence="9">
    <location>
        <begin position="332"/>
        <end position="412"/>
    </location>
</feature>
<dbReference type="InterPro" id="IPR021745">
    <property type="entry name" value="CbiG_mid"/>
</dbReference>
<keyword evidence="12" id="KW-1185">Reference proteome</keyword>
<dbReference type="InterPro" id="IPR036518">
    <property type="entry name" value="CobE/GbiG_C_sf"/>
</dbReference>
<dbReference type="InterPro" id="IPR006363">
    <property type="entry name" value="Cbl_synth_CobJ/CibH_dom"/>
</dbReference>
<dbReference type="EC" id="2.1.1.133" evidence="11"/>
<feature type="domain" description="CobE/GbiG C-terminal" evidence="8">
    <location>
        <begin position="505"/>
        <end position="620"/>
    </location>
</feature>
<dbReference type="SUPFAM" id="SSF159672">
    <property type="entry name" value="CbiG N-terminal domain-like"/>
    <property type="match status" value="1"/>
</dbReference>
<evidence type="ECO:0000256" key="4">
    <source>
        <dbReference type="ARBA" id="ARBA00022603"/>
    </source>
</evidence>
<dbReference type="Pfam" id="PF01890">
    <property type="entry name" value="CbiG_C"/>
    <property type="match status" value="1"/>
</dbReference>
<keyword evidence="5 11" id="KW-0808">Transferase</keyword>
<dbReference type="InterPro" id="IPR002750">
    <property type="entry name" value="CobE/GbiG_C"/>
</dbReference>
<comment type="similarity">
    <text evidence="2">Belongs to the precorrin methyltransferase family.</text>
</comment>
<dbReference type="Gene3D" id="3.40.1010.10">
    <property type="entry name" value="Cobalt-precorrin-4 Transmethylase, Domain 1"/>
    <property type="match status" value="2"/>
</dbReference>
<evidence type="ECO:0000256" key="5">
    <source>
        <dbReference type="ARBA" id="ARBA00022679"/>
    </source>
</evidence>
<keyword evidence="3" id="KW-0169">Cobalamin biosynthesis</keyword>
<feature type="domain" description="Tetrapyrrole methylase" evidence="7">
    <location>
        <begin position="6"/>
        <end position="212"/>
    </location>
</feature>
<reference evidence="11 12" key="1">
    <citation type="submission" date="2023-11" db="EMBL/GenBank/DDBJ databases">
        <title>Coraliomargarita sp. nov., isolated from marine algae.</title>
        <authorList>
            <person name="Lee J.K."/>
            <person name="Baek J.H."/>
            <person name="Kim J.M."/>
            <person name="Choi D.G."/>
            <person name="Jeon C.O."/>
        </authorList>
    </citation>
    <scope>NUCLEOTIDE SEQUENCE [LARGE SCALE GENOMIC DNA]</scope>
    <source>
        <strain evidence="11 12">J2-16</strain>
    </source>
</reference>